<proteinExistence type="predicted"/>
<reference evidence="1 2" key="1">
    <citation type="submission" date="2024-01" db="EMBL/GenBank/DDBJ databases">
        <title>The genomes of 5 underutilized Papilionoideae crops provide insights into root nodulation and disease resistanc.</title>
        <authorList>
            <person name="Jiang F."/>
        </authorList>
    </citation>
    <scope>NUCLEOTIDE SEQUENCE [LARGE SCALE GENOMIC DNA]</scope>
    <source>
        <strain evidence="1">DUOXIRENSHENG_FW03</strain>
        <tissue evidence="1">Leaves</tissue>
    </source>
</reference>
<protein>
    <submittedName>
        <fullName evidence="1">Uncharacterized protein</fullName>
    </submittedName>
</protein>
<comment type="caution">
    <text evidence="1">The sequence shown here is derived from an EMBL/GenBank/DDBJ whole genome shotgun (WGS) entry which is preliminary data.</text>
</comment>
<organism evidence="1 2">
    <name type="scientific">Psophocarpus tetragonolobus</name>
    <name type="common">Winged bean</name>
    <name type="synonym">Dolichos tetragonolobus</name>
    <dbReference type="NCBI Taxonomy" id="3891"/>
    <lineage>
        <taxon>Eukaryota</taxon>
        <taxon>Viridiplantae</taxon>
        <taxon>Streptophyta</taxon>
        <taxon>Embryophyta</taxon>
        <taxon>Tracheophyta</taxon>
        <taxon>Spermatophyta</taxon>
        <taxon>Magnoliopsida</taxon>
        <taxon>eudicotyledons</taxon>
        <taxon>Gunneridae</taxon>
        <taxon>Pentapetalae</taxon>
        <taxon>rosids</taxon>
        <taxon>fabids</taxon>
        <taxon>Fabales</taxon>
        <taxon>Fabaceae</taxon>
        <taxon>Papilionoideae</taxon>
        <taxon>50 kb inversion clade</taxon>
        <taxon>NPAAA clade</taxon>
        <taxon>indigoferoid/millettioid clade</taxon>
        <taxon>Phaseoleae</taxon>
        <taxon>Psophocarpus</taxon>
    </lineage>
</organism>
<dbReference type="AlphaFoldDB" id="A0AAN9XUQ5"/>
<sequence>MKGLRLCCKGVEQDVKVESDLLKEQTIAPNKAEPCHKAGEATVIPPKRKLVKKMMCTCVIHCICDKCFNTKTNTNTKAVVYDEGIIIYVFALLLYDSYSQLHGLPVFIFAANCGN</sequence>
<evidence type="ECO:0000313" key="1">
    <source>
        <dbReference type="EMBL" id="KAK7410641.1"/>
    </source>
</evidence>
<evidence type="ECO:0000313" key="2">
    <source>
        <dbReference type="Proteomes" id="UP001386955"/>
    </source>
</evidence>
<name>A0AAN9XUQ5_PSOTE</name>
<dbReference type="Proteomes" id="UP001386955">
    <property type="component" value="Unassembled WGS sequence"/>
</dbReference>
<dbReference type="EMBL" id="JAYMYS010000001">
    <property type="protein sequence ID" value="KAK7410641.1"/>
    <property type="molecule type" value="Genomic_DNA"/>
</dbReference>
<gene>
    <name evidence="1" type="ORF">VNO78_01589</name>
</gene>
<keyword evidence="2" id="KW-1185">Reference proteome</keyword>
<accession>A0AAN9XUQ5</accession>